<dbReference type="EMBL" id="CP076724">
    <property type="protein sequence ID" value="QWV97345.1"/>
    <property type="molecule type" value="Genomic_DNA"/>
</dbReference>
<evidence type="ECO:0000256" key="3">
    <source>
        <dbReference type="ARBA" id="ARBA00023015"/>
    </source>
</evidence>
<keyword evidence="4" id="KW-0804">Transcription</keyword>
<organism evidence="8 9">
    <name type="scientific">Geomonas diazotrophica</name>
    <dbReference type="NCBI Taxonomy" id="2843197"/>
    <lineage>
        <taxon>Bacteria</taxon>
        <taxon>Pseudomonadati</taxon>
        <taxon>Thermodesulfobacteriota</taxon>
        <taxon>Desulfuromonadia</taxon>
        <taxon>Geobacterales</taxon>
        <taxon>Geobacteraceae</taxon>
        <taxon>Geomonas</taxon>
    </lineage>
</organism>
<dbReference type="InterPro" id="IPR002078">
    <property type="entry name" value="Sigma_54_int"/>
</dbReference>
<dbReference type="Pfam" id="PF00072">
    <property type="entry name" value="Response_reg"/>
    <property type="match status" value="1"/>
</dbReference>
<evidence type="ECO:0000313" key="9">
    <source>
        <dbReference type="Proteomes" id="UP000683493"/>
    </source>
</evidence>
<evidence type="ECO:0000259" key="6">
    <source>
        <dbReference type="PROSITE" id="PS50045"/>
    </source>
</evidence>
<keyword evidence="5" id="KW-0597">Phosphoprotein</keyword>
<evidence type="ECO:0000256" key="1">
    <source>
        <dbReference type="ARBA" id="ARBA00022741"/>
    </source>
</evidence>
<dbReference type="InterPro" id="IPR025662">
    <property type="entry name" value="Sigma_54_int_dom_ATP-bd_1"/>
</dbReference>
<dbReference type="PROSITE" id="PS50045">
    <property type="entry name" value="SIGMA54_INTERACT_4"/>
    <property type="match status" value="1"/>
</dbReference>
<accession>A0ABX8JG32</accession>
<dbReference type="Pfam" id="PF02954">
    <property type="entry name" value="HTH_8"/>
    <property type="match status" value="1"/>
</dbReference>
<feature type="domain" description="Sigma-54 factor interaction" evidence="6">
    <location>
        <begin position="156"/>
        <end position="384"/>
    </location>
</feature>
<dbReference type="InterPro" id="IPR058031">
    <property type="entry name" value="AAA_lid_NorR"/>
</dbReference>
<proteinExistence type="predicted"/>
<dbReference type="InterPro" id="IPR025943">
    <property type="entry name" value="Sigma_54_int_dom_ATP-bd_2"/>
</dbReference>
<evidence type="ECO:0000256" key="5">
    <source>
        <dbReference type="PROSITE-ProRule" id="PRU00169"/>
    </source>
</evidence>
<dbReference type="PROSITE" id="PS50110">
    <property type="entry name" value="RESPONSE_REGULATORY"/>
    <property type="match status" value="1"/>
</dbReference>
<gene>
    <name evidence="8" type="ORF">KP005_18700</name>
</gene>
<dbReference type="PANTHER" id="PTHR32071">
    <property type="entry name" value="TRANSCRIPTIONAL REGULATORY PROTEIN"/>
    <property type="match status" value="1"/>
</dbReference>
<feature type="modified residue" description="4-aspartylphosphate" evidence="5">
    <location>
        <position position="61"/>
    </location>
</feature>
<evidence type="ECO:0000259" key="7">
    <source>
        <dbReference type="PROSITE" id="PS50110"/>
    </source>
</evidence>
<dbReference type="InterPro" id="IPR002197">
    <property type="entry name" value="HTH_Fis"/>
</dbReference>
<sequence length="468" mass="51481">MDSELYPAFRVLLVDDEPAWLRSLSLALESSAGITNVESCSDSRQVLELMAQADFGLVLLDLTMPHVSGEELLTQIGERYPAVAVIVVSGLNQVGKVVTCMKLGAYDYYVKTDDEERIVCGVVRAIKHLELQRENKEMTRRFVSCELKHPEAFSAICTADRAMQAMFAYIEAVAKSPLPLLITGESGTGKELLAQATHRLSGCKGEMVAVNVAGLDDTVFADTLFGHLRGAFTGAEGVRRGMIEAAANGTLFLDEIGDLSIASQVKLLRLLQEGEYFPLGSDQPKRLKARVVVATHQNLEAKVAEGTFRRDLFYRLRTHHVEVPPLRERKGDIPYLLDLFLEEAARTLGKKKPTPPPGLVQLLSTYAFPGNVREFKAMVFDAVSTHKERMLSMECFVKSINATGGVVAERIPDQNPFAAFEPLPTFANAAGYLLEEAMTRAGGNQTLAARLLGISQPSLWKRLKLARR</sequence>
<dbReference type="InterPro" id="IPR001789">
    <property type="entry name" value="Sig_transdc_resp-reg_receiver"/>
</dbReference>
<keyword evidence="3" id="KW-0805">Transcription regulation</keyword>
<dbReference type="Proteomes" id="UP000683493">
    <property type="component" value="Chromosome"/>
</dbReference>
<keyword evidence="2" id="KW-0067">ATP-binding</keyword>
<dbReference type="Pfam" id="PF25601">
    <property type="entry name" value="AAA_lid_14"/>
    <property type="match status" value="1"/>
</dbReference>
<protein>
    <submittedName>
        <fullName evidence="8">Sigma-54 dependent transcriptional regulator</fullName>
    </submittedName>
</protein>
<evidence type="ECO:0000256" key="4">
    <source>
        <dbReference type="ARBA" id="ARBA00023163"/>
    </source>
</evidence>
<keyword evidence="1" id="KW-0547">Nucleotide-binding</keyword>
<evidence type="ECO:0000313" key="8">
    <source>
        <dbReference type="EMBL" id="QWV97345.1"/>
    </source>
</evidence>
<dbReference type="CDD" id="cd00009">
    <property type="entry name" value="AAA"/>
    <property type="match status" value="1"/>
</dbReference>
<dbReference type="PANTHER" id="PTHR32071:SF13">
    <property type="entry name" value="RESPONSE REGULATOR HSFA"/>
    <property type="match status" value="1"/>
</dbReference>
<dbReference type="PROSITE" id="PS00676">
    <property type="entry name" value="SIGMA54_INTERACT_2"/>
    <property type="match status" value="1"/>
</dbReference>
<keyword evidence="9" id="KW-1185">Reference proteome</keyword>
<reference evidence="8 9" key="1">
    <citation type="submission" date="2021-06" db="EMBL/GenBank/DDBJ databases">
        <title>Gemonas diversity in paddy soil.</title>
        <authorList>
            <person name="Liu G."/>
        </authorList>
    </citation>
    <scope>NUCLEOTIDE SEQUENCE [LARGE SCALE GENOMIC DNA]</scope>
    <source>
        <strain evidence="8 9">RG29</strain>
    </source>
</reference>
<feature type="domain" description="Response regulatory" evidence="7">
    <location>
        <begin position="10"/>
        <end position="126"/>
    </location>
</feature>
<evidence type="ECO:0000256" key="2">
    <source>
        <dbReference type="ARBA" id="ARBA00022840"/>
    </source>
</evidence>
<dbReference type="SMART" id="SM00448">
    <property type="entry name" value="REC"/>
    <property type="match status" value="1"/>
</dbReference>
<dbReference type="Pfam" id="PF00158">
    <property type="entry name" value="Sigma54_activat"/>
    <property type="match status" value="1"/>
</dbReference>
<dbReference type="InterPro" id="IPR003593">
    <property type="entry name" value="AAA+_ATPase"/>
</dbReference>
<dbReference type="PROSITE" id="PS00675">
    <property type="entry name" value="SIGMA54_INTERACT_1"/>
    <property type="match status" value="1"/>
</dbReference>
<dbReference type="SMART" id="SM00382">
    <property type="entry name" value="AAA"/>
    <property type="match status" value="1"/>
</dbReference>
<dbReference type="CDD" id="cd00156">
    <property type="entry name" value="REC"/>
    <property type="match status" value="1"/>
</dbReference>
<name>A0ABX8JG32_9BACT</name>